<dbReference type="PANTHER" id="PTHR13163">
    <property type="entry name" value="SPINAL CORD EXPRESSION PROTEIN 4"/>
    <property type="match status" value="1"/>
</dbReference>
<sequence length="482" mass="54849">QIELHWILMASRFGTQVSTIILGFLFILPGIVKTVRLNTTLYREMLKTFKNFTEVSPLRYFGIQPNPQVYMQSTGVFELMLGTTLVVGGRTFKKLACLGVMALMLLTTYCQLMLRDFDAVSSVTPRFRLVAVTWFIDHCPMWLLLSARLGLFGLGQDGTCSQTENGLTYLLMVDLDADRQQSFSSILSEDDAYGITEEFLLNSLLLYALRKRFIKAANAVLPLFHQCGSEVPALAKWCLVTMHGPPDPSSQSVLEQANEELYTSKTHCKWLDTLIPIGSELLSNLDQSTESFRQPLTDYLTKARRLVIHMHLEVFSRSGDLAVFLQQLNRYFPAADSDPFVRKCRFKFSKLIMSANLTKRYLEERWLPQRTEALTELGDLAWKVAQEFPDVFLDKCAFCVVGLFINTKVNSPALIILKEYCLPSLQIGTREWKSVDAILLLLNTALSLCMREHFRDAIQCEEKDLLEFARLTSTQSVPSQMF</sequence>
<keyword evidence="8" id="KW-1185">Reference proteome</keyword>
<organism evidence="7 8">
    <name type="scientific">Paragonimus westermani</name>
    <dbReference type="NCBI Taxonomy" id="34504"/>
    <lineage>
        <taxon>Eukaryota</taxon>
        <taxon>Metazoa</taxon>
        <taxon>Spiralia</taxon>
        <taxon>Lophotrochozoa</taxon>
        <taxon>Platyhelminthes</taxon>
        <taxon>Trematoda</taxon>
        <taxon>Digenea</taxon>
        <taxon>Plagiorchiida</taxon>
        <taxon>Troglotremata</taxon>
        <taxon>Troglotrematidae</taxon>
        <taxon>Paragonimus</taxon>
    </lineage>
</organism>
<dbReference type="EMBL" id="QNGE01002918">
    <property type="protein sequence ID" value="KAA3674785.1"/>
    <property type="molecule type" value="Genomic_DNA"/>
</dbReference>
<dbReference type="AlphaFoldDB" id="A0A5J4NGZ0"/>
<feature type="transmembrane region" description="Helical" evidence="6">
    <location>
        <begin position="12"/>
        <end position="32"/>
    </location>
</feature>
<evidence type="ECO:0000313" key="8">
    <source>
        <dbReference type="Proteomes" id="UP000324629"/>
    </source>
</evidence>
<evidence type="ECO:0000256" key="1">
    <source>
        <dbReference type="ARBA" id="ARBA00004141"/>
    </source>
</evidence>
<dbReference type="GO" id="GO:0016020">
    <property type="term" value="C:membrane"/>
    <property type="evidence" value="ECO:0007669"/>
    <property type="project" value="UniProtKB-SubCell"/>
</dbReference>
<gene>
    <name evidence="7" type="ORF">DEA37_0008700</name>
</gene>
<reference evidence="7 8" key="1">
    <citation type="journal article" date="2019" name="Gigascience">
        <title>Whole-genome sequence of the oriental lung fluke Paragonimus westermani.</title>
        <authorList>
            <person name="Oey H."/>
            <person name="Zakrzewski M."/>
            <person name="Narain K."/>
            <person name="Devi K.R."/>
            <person name="Agatsuma T."/>
            <person name="Nawaratna S."/>
            <person name="Gobert G.N."/>
            <person name="Jones M.K."/>
            <person name="Ragan M.A."/>
            <person name="McManus D.P."/>
            <person name="Krause L."/>
        </authorList>
    </citation>
    <scope>NUCLEOTIDE SEQUENCE [LARGE SCALE GENOMIC DNA]</scope>
    <source>
        <strain evidence="7 8">IND2009</strain>
    </source>
</reference>
<evidence type="ECO:0000256" key="4">
    <source>
        <dbReference type="ARBA" id="ARBA00022989"/>
    </source>
</evidence>
<dbReference type="PANTHER" id="PTHR13163:SF2">
    <property type="entry name" value="TRANSMEMBRANE PROTEIN 35B"/>
    <property type="match status" value="1"/>
</dbReference>
<evidence type="ECO:0000313" key="7">
    <source>
        <dbReference type="EMBL" id="KAA3674785.1"/>
    </source>
</evidence>
<comment type="subcellular location">
    <subcellularLocation>
        <location evidence="1">Membrane</location>
        <topology evidence="1">Multi-pass membrane protein</topology>
    </subcellularLocation>
</comment>
<protein>
    <submittedName>
        <fullName evidence="7">Uncharacterized protein</fullName>
    </submittedName>
</protein>
<comment type="similarity">
    <text evidence="2">Belongs to the DoxX family.</text>
</comment>
<feature type="transmembrane region" description="Helical" evidence="6">
    <location>
        <begin position="95"/>
        <end position="114"/>
    </location>
</feature>
<comment type="caution">
    <text evidence="7">The sequence shown here is derived from an EMBL/GenBank/DDBJ whole genome shotgun (WGS) entry which is preliminary data.</text>
</comment>
<keyword evidence="3 6" id="KW-0812">Transmembrane</keyword>
<keyword evidence="4 6" id="KW-1133">Transmembrane helix</keyword>
<accession>A0A5J4NGZ0</accession>
<dbReference type="InterPro" id="IPR040399">
    <property type="entry name" value="TMEM35A/B"/>
</dbReference>
<dbReference type="Proteomes" id="UP000324629">
    <property type="component" value="Unassembled WGS sequence"/>
</dbReference>
<evidence type="ECO:0000256" key="3">
    <source>
        <dbReference type="ARBA" id="ARBA00022692"/>
    </source>
</evidence>
<name>A0A5J4NGZ0_9TREM</name>
<evidence type="ECO:0000256" key="2">
    <source>
        <dbReference type="ARBA" id="ARBA00006679"/>
    </source>
</evidence>
<evidence type="ECO:0000256" key="6">
    <source>
        <dbReference type="SAM" id="Phobius"/>
    </source>
</evidence>
<evidence type="ECO:0000256" key="5">
    <source>
        <dbReference type="ARBA" id="ARBA00023136"/>
    </source>
</evidence>
<keyword evidence="5 6" id="KW-0472">Membrane</keyword>
<proteinExistence type="inferred from homology"/>
<feature type="non-terminal residue" evidence="7">
    <location>
        <position position="1"/>
    </location>
</feature>